<dbReference type="Proteomes" id="UP001500403">
    <property type="component" value="Unassembled WGS sequence"/>
</dbReference>
<evidence type="ECO:0000259" key="1">
    <source>
        <dbReference type="Pfam" id="PF01425"/>
    </source>
</evidence>
<evidence type="ECO:0000313" key="3">
    <source>
        <dbReference type="Proteomes" id="UP001500403"/>
    </source>
</evidence>
<dbReference type="Pfam" id="PF01425">
    <property type="entry name" value="Amidase"/>
    <property type="match status" value="1"/>
</dbReference>
<name>A0ABP6JQJ6_9ACTN</name>
<organism evidence="2 3">
    <name type="scientific">Streptomyces enissocaesilis</name>
    <dbReference type="NCBI Taxonomy" id="332589"/>
    <lineage>
        <taxon>Bacteria</taxon>
        <taxon>Bacillati</taxon>
        <taxon>Actinomycetota</taxon>
        <taxon>Actinomycetes</taxon>
        <taxon>Kitasatosporales</taxon>
        <taxon>Streptomycetaceae</taxon>
        <taxon>Streptomyces</taxon>
        <taxon>Streptomyces rochei group</taxon>
    </lineage>
</organism>
<comment type="caution">
    <text evidence="2">The sequence shown here is derived from an EMBL/GenBank/DDBJ whole genome shotgun (WGS) entry which is preliminary data.</text>
</comment>
<sequence>MGRPAEVIRTDPGRLRVALTTSAWTGGSVDAQVAETTVTAGKVLERIGHTVTETGLDVDGEAVVEAAMLTAVTTGGAVPRGASRRPDASSLEAVSRRVLAETEAFTMLDVMRAMEAQHRVTRPVGRFFQEYDLLVTPKLARLPAPHSTLDYDAPTLRCAPG</sequence>
<dbReference type="InterPro" id="IPR023631">
    <property type="entry name" value="Amidase_dom"/>
</dbReference>
<proteinExistence type="predicted"/>
<feature type="domain" description="Amidase" evidence="1">
    <location>
        <begin position="10"/>
        <end position="151"/>
    </location>
</feature>
<protein>
    <recommendedName>
        <fullName evidence="1">Amidase domain-containing protein</fullName>
    </recommendedName>
</protein>
<gene>
    <name evidence="2" type="ORF">GCM10010446_30030</name>
</gene>
<dbReference type="InterPro" id="IPR036928">
    <property type="entry name" value="AS_sf"/>
</dbReference>
<evidence type="ECO:0000313" key="2">
    <source>
        <dbReference type="EMBL" id="GAA2942734.1"/>
    </source>
</evidence>
<dbReference type="Gene3D" id="3.90.1300.10">
    <property type="entry name" value="Amidase signature (AS) domain"/>
    <property type="match status" value="1"/>
</dbReference>
<reference evidence="3" key="1">
    <citation type="journal article" date="2019" name="Int. J. Syst. Evol. Microbiol.">
        <title>The Global Catalogue of Microorganisms (GCM) 10K type strain sequencing project: providing services to taxonomists for standard genome sequencing and annotation.</title>
        <authorList>
            <consortium name="The Broad Institute Genomics Platform"/>
            <consortium name="The Broad Institute Genome Sequencing Center for Infectious Disease"/>
            <person name="Wu L."/>
            <person name="Ma J."/>
        </authorList>
    </citation>
    <scope>NUCLEOTIDE SEQUENCE [LARGE SCALE GENOMIC DNA]</scope>
    <source>
        <strain evidence="3">JCM 9088</strain>
    </source>
</reference>
<dbReference type="EMBL" id="BAAAUD010000032">
    <property type="protein sequence ID" value="GAA2942734.1"/>
    <property type="molecule type" value="Genomic_DNA"/>
</dbReference>
<dbReference type="RefSeq" id="WP_344495252.1">
    <property type="nucleotide sequence ID" value="NZ_BAAAUD010000032.1"/>
</dbReference>
<keyword evidence="3" id="KW-1185">Reference proteome</keyword>
<dbReference type="SUPFAM" id="SSF75304">
    <property type="entry name" value="Amidase signature (AS) enzymes"/>
    <property type="match status" value="1"/>
</dbReference>
<accession>A0ABP6JQJ6</accession>